<dbReference type="GO" id="GO:0004045">
    <property type="term" value="F:peptidyl-tRNA hydrolase activity"/>
    <property type="evidence" value="ECO:0007669"/>
    <property type="project" value="TreeGrafter"/>
</dbReference>
<dbReference type="PROSITE" id="PS00745">
    <property type="entry name" value="RF_PROK_I"/>
    <property type="match status" value="1"/>
</dbReference>
<dbReference type="InterPro" id="IPR045853">
    <property type="entry name" value="Pep_chain_release_fac_I_sf"/>
</dbReference>
<keyword evidence="5" id="KW-1185">Reference proteome</keyword>
<dbReference type="eggNOG" id="COG1186">
    <property type="taxonomic scope" value="Bacteria"/>
</dbReference>
<proteinExistence type="inferred from homology"/>
<evidence type="ECO:0000313" key="5">
    <source>
        <dbReference type="Proteomes" id="UP000027997"/>
    </source>
</evidence>
<dbReference type="AlphaFoldDB" id="A0A081KFG2"/>
<feature type="domain" description="Prokaryotic-type class I peptide chain release factors" evidence="3">
    <location>
        <begin position="21"/>
        <end position="37"/>
    </location>
</feature>
<dbReference type="EMBL" id="JOJP01000001">
    <property type="protein sequence ID" value="KEI72888.1"/>
    <property type="molecule type" value="Genomic_DNA"/>
</dbReference>
<dbReference type="Proteomes" id="UP000027997">
    <property type="component" value="Unassembled WGS sequence"/>
</dbReference>
<comment type="caution">
    <text evidence="4">The sequence shown here is derived from an EMBL/GenBank/DDBJ whole genome shotgun (WGS) entry which is preliminary data.</text>
</comment>
<dbReference type="NCBIfam" id="NF006718">
    <property type="entry name" value="PRK09256.1"/>
    <property type="match status" value="1"/>
</dbReference>
<keyword evidence="4" id="KW-0378">Hydrolase</keyword>
<dbReference type="RefSeq" id="WP_020581578.1">
    <property type="nucleotide sequence ID" value="NZ_JOJP01000001.1"/>
</dbReference>
<reference evidence="4 5" key="1">
    <citation type="submission" date="2014-06" db="EMBL/GenBank/DDBJ databases">
        <title>Whole Genome Sequences of Three Symbiotic Endozoicomonas Bacteria.</title>
        <authorList>
            <person name="Neave M.J."/>
            <person name="Apprill A."/>
            <person name="Voolstra C.R."/>
        </authorList>
    </citation>
    <scope>NUCLEOTIDE SEQUENCE [LARGE SCALE GENOMIC DNA]</scope>
    <source>
        <strain evidence="4 5">DSM 22380</strain>
    </source>
</reference>
<dbReference type="GO" id="GO:0072344">
    <property type="term" value="P:rescue of stalled ribosome"/>
    <property type="evidence" value="ECO:0007669"/>
    <property type="project" value="TreeGrafter"/>
</dbReference>
<feature type="compositionally biased region" description="Basic residues" evidence="2">
    <location>
        <begin position="102"/>
        <end position="127"/>
    </location>
</feature>
<dbReference type="GO" id="GO:0043022">
    <property type="term" value="F:ribosome binding"/>
    <property type="evidence" value="ECO:0007669"/>
    <property type="project" value="TreeGrafter"/>
</dbReference>
<organism evidence="4 5">
    <name type="scientific">Endozoicomonas elysicola</name>
    <dbReference type="NCBI Taxonomy" id="305900"/>
    <lineage>
        <taxon>Bacteria</taxon>
        <taxon>Pseudomonadati</taxon>
        <taxon>Pseudomonadota</taxon>
        <taxon>Gammaproteobacteria</taxon>
        <taxon>Oceanospirillales</taxon>
        <taxon>Endozoicomonadaceae</taxon>
        <taxon>Endozoicomonas</taxon>
    </lineage>
</organism>
<gene>
    <name evidence="4" type="ORF">GV64_21105</name>
</gene>
<dbReference type="Gene3D" id="3.30.160.20">
    <property type="match status" value="1"/>
</dbReference>
<evidence type="ECO:0000256" key="1">
    <source>
        <dbReference type="ARBA" id="ARBA00010835"/>
    </source>
</evidence>
<dbReference type="PANTHER" id="PTHR47814">
    <property type="entry name" value="PEPTIDYL-TRNA HYDROLASE ARFB"/>
    <property type="match status" value="1"/>
</dbReference>
<accession>A0A081KFG2</accession>
<comment type="similarity">
    <text evidence="1">Belongs to the prokaryotic/mitochondrial release factor family.</text>
</comment>
<dbReference type="Pfam" id="PF00472">
    <property type="entry name" value="RF-1"/>
    <property type="match status" value="1"/>
</dbReference>
<evidence type="ECO:0000259" key="3">
    <source>
        <dbReference type="PROSITE" id="PS00745"/>
    </source>
</evidence>
<sequence>MLEIADGIIITEDDIEFSYIRAQGAGGQNVNKVSSAVHLRFDIRASSLPEFYKERLLAFRDARITREGIIIIKAQRFRTQEKNREDALLRLKELINKATVVHKQRKASRPTLASKKRRVEQKKRRAQTKTLRGRIDH</sequence>
<dbReference type="GO" id="GO:0003747">
    <property type="term" value="F:translation release factor activity"/>
    <property type="evidence" value="ECO:0007669"/>
    <property type="project" value="InterPro"/>
</dbReference>
<name>A0A081KFG2_9GAMM</name>
<dbReference type="PANTHER" id="PTHR47814:SF1">
    <property type="entry name" value="PEPTIDYL-TRNA HYDROLASE ARFB"/>
    <property type="match status" value="1"/>
</dbReference>
<dbReference type="STRING" id="305900.GV64_21105"/>
<evidence type="ECO:0000313" key="4">
    <source>
        <dbReference type="EMBL" id="KEI72888.1"/>
    </source>
</evidence>
<dbReference type="SUPFAM" id="SSF75620">
    <property type="entry name" value="Release factor"/>
    <property type="match status" value="1"/>
</dbReference>
<evidence type="ECO:0000256" key="2">
    <source>
        <dbReference type="SAM" id="MobiDB-lite"/>
    </source>
</evidence>
<dbReference type="InterPro" id="IPR000352">
    <property type="entry name" value="Pep_chain_release_fac_I"/>
</dbReference>
<feature type="region of interest" description="Disordered" evidence="2">
    <location>
        <begin position="102"/>
        <end position="137"/>
    </location>
</feature>
<protein>
    <submittedName>
        <fullName evidence="4">Peptidyl-tRNA hydrolase</fullName>
    </submittedName>
</protein>